<feature type="transmembrane region" description="Helical" evidence="5">
    <location>
        <begin position="101"/>
        <end position="118"/>
    </location>
</feature>
<organism evidence="6 7">
    <name type="scientific">Triticum urartu</name>
    <name type="common">Red wild einkorn</name>
    <name type="synonym">Crithodium urartu</name>
    <dbReference type="NCBI Taxonomy" id="4572"/>
    <lineage>
        <taxon>Eukaryota</taxon>
        <taxon>Viridiplantae</taxon>
        <taxon>Streptophyta</taxon>
        <taxon>Embryophyta</taxon>
        <taxon>Tracheophyta</taxon>
        <taxon>Spermatophyta</taxon>
        <taxon>Magnoliopsida</taxon>
        <taxon>Liliopsida</taxon>
        <taxon>Poales</taxon>
        <taxon>Poaceae</taxon>
        <taxon>BOP clade</taxon>
        <taxon>Pooideae</taxon>
        <taxon>Triticodae</taxon>
        <taxon>Triticeae</taxon>
        <taxon>Triticinae</taxon>
        <taxon>Triticum</taxon>
    </lineage>
</organism>
<sequence>LQPKEGTRCDTTGRGPARHDRGGYHLTGARLRQPTPAANSDPPNPGAGSGGSAVLRSSGERVPKRALPPYVAFIDTKPLIGEAAKNQVAMNPTNTVFCTCIHLQFLLVRIVVVLFLCTRYD</sequence>
<keyword evidence="2" id="KW-0547">Nucleotide-binding</keyword>
<dbReference type="GO" id="GO:0005524">
    <property type="term" value="F:ATP binding"/>
    <property type="evidence" value="ECO:0007669"/>
    <property type="project" value="UniProtKB-KW"/>
</dbReference>
<proteinExistence type="inferred from homology"/>
<dbReference type="FunFam" id="3.30.420.40:FF:000028">
    <property type="entry name" value="heat shock 70 kDa protein-like"/>
    <property type="match status" value="1"/>
</dbReference>
<evidence type="ECO:0000256" key="3">
    <source>
        <dbReference type="ARBA" id="ARBA00022840"/>
    </source>
</evidence>
<dbReference type="Gramene" id="TuG1812G0400003064.01.T01">
    <property type="protein sequence ID" value="TuG1812G0400003064.01.T01.cds364764"/>
    <property type="gene ID" value="TuG1812G0400003064.01"/>
</dbReference>
<reference evidence="7" key="1">
    <citation type="journal article" date="2013" name="Nature">
        <title>Draft genome of the wheat A-genome progenitor Triticum urartu.</title>
        <authorList>
            <person name="Ling H.Q."/>
            <person name="Zhao S."/>
            <person name="Liu D."/>
            <person name="Wang J."/>
            <person name="Sun H."/>
            <person name="Zhang C."/>
            <person name="Fan H."/>
            <person name="Li D."/>
            <person name="Dong L."/>
            <person name="Tao Y."/>
            <person name="Gao C."/>
            <person name="Wu H."/>
            <person name="Li Y."/>
            <person name="Cui Y."/>
            <person name="Guo X."/>
            <person name="Zheng S."/>
            <person name="Wang B."/>
            <person name="Yu K."/>
            <person name="Liang Q."/>
            <person name="Yang W."/>
            <person name="Lou X."/>
            <person name="Chen J."/>
            <person name="Feng M."/>
            <person name="Jian J."/>
            <person name="Zhang X."/>
            <person name="Luo G."/>
            <person name="Jiang Y."/>
            <person name="Liu J."/>
            <person name="Wang Z."/>
            <person name="Sha Y."/>
            <person name="Zhang B."/>
            <person name="Wu H."/>
            <person name="Tang D."/>
            <person name="Shen Q."/>
            <person name="Xue P."/>
            <person name="Zou S."/>
            <person name="Wang X."/>
            <person name="Liu X."/>
            <person name="Wang F."/>
            <person name="Yang Y."/>
            <person name="An X."/>
            <person name="Dong Z."/>
            <person name="Zhang K."/>
            <person name="Zhang X."/>
            <person name="Luo M.C."/>
            <person name="Dvorak J."/>
            <person name="Tong Y."/>
            <person name="Wang J."/>
            <person name="Yang H."/>
            <person name="Li Z."/>
            <person name="Wang D."/>
            <person name="Zhang A."/>
            <person name="Wang J."/>
        </authorList>
    </citation>
    <scope>NUCLEOTIDE SEQUENCE</scope>
    <source>
        <strain evidence="7">cv. G1812</strain>
    </source>
</reference>
<comment type="similarity">
    <text evidence="1">Belongs to the heat shock protein 70 family.</text>
</comment>
<dbReference type="AlphaFoldDB" id="A0A8R7U8T7"/>
<feature type="region of interest" description="Disordered" evidence="4">
    <location>
        <begin position="1"/>
        <end position="61"/>
    </location>
</feature>
<dbReference type="GO" id="GO:0140662">
    <property type="term" value="F:ATP-dependent protein folding chaperone"/>
    <property type="evidence" value="ECO:0007669"/>
    <property type="project" value="InterPro"/>
</dbReference>
<dbReference type="InterPro" id="IPR013126">
    <property type="entry name" value="Hsp_70_fam"/>
</dbReference>
<dbReference type="Proteomes" id="UP000015106">
    <property type="component" value="Chromosome 4"/>
</dbReference>
<keyword evidence="7" id="KW-1185">Reference proteome</keyword>
<keyword evidence="5" id="KW-0472">Membrane</keyword>
<dbReference type="Pfam" id="PF00012">
    <property type="entry name" value="HSP70"/>
    <property type="match status" value="1"/>
</dbReference>
<keyword evidence="5" id="KW-0812">Transmembrane</keyword>
<evidence type="ECO:0000256" key="1">
    <source>
        <dbReference type="ARBA" id="ARBA00007381"/>
    </source>
</evidence>
<dbReference type="Gene3D" id="3.30.420.40">
    <property type="match status" value="1"/>
</dbReference>
<name>A0A8R7U8T7_TRIUA</name>
<evidence type="ECO:0000313" key="6">
    <source>
        <dbReference type="EnsemblPlants" id="TuG1812G0400003064.01.T01.cds364764"/>
    </source>
</evidence>
<evidence type="ECO:0000313" key="7">
    <source>
        <dbReference type="Proteomes" id="UP000015106"/>
    </source>
</evidence>
<evidence type="ECO:0000256" key="2">
    <source>
        <dbReference type="ARBA" id="ARBA00022741"/>
    </source>
</evidence>
<evidence type="ECO:0000256" key="5">
    <source>
        <dbReference type="SAM" id="Phobius"/>
    </source>
</evidence>
<protein>
    <submittedName>
        <fullName evidence="6">Uncharacterized protein</fullName>
    </submittedName>
</protein>
<dbReference type="EnsemblPlants" id="TuG1812G0400003064.01.T01">
    <property type="protein sequence ID" value="TuG1812G0400003064.01.T01.cds364764"/>
    <property type="gene ID" value="TuG1812G0400003064.01"/>
</dbReference>
<evidence type="ECO:0000256" key="4">
    <source>
        <dbReference type="SAM" id="MobiDB-lite"/>
    </source>
</evidence>
<reference evidence="6" key="2">
    <citation type="submission" date="2018-03" db="EMBL/GenBank/DDBJ databases">
        <title>The Triticum urartu genome reveals the dynamic nature of wheat genome evolution.</title>
        <authorList>
            <person name="Ling H."/>
            <person name="Ma B."/>
            <person name="Shi X."/>
            <person name="Liu H."/>
            <person name="Dong L."/>
            <person name="Sun H."/>
            <person name="Cao Y."/>
            <person name="Gao Q."/>
            <person name="Zheng S."/>
            <person name="Li Y."/>
            <person name="Yu Y."/>
            <person name="Du H."/>
            <person name="Qi M."/>
            <person name="Li Y."/>
            <person name="Yu H."/>
            <person name="Cui Y."/>
            <person name="Wang N."/>
            <person name="Chen C."/>
            <person name="Wu H."/>
            <person name="Zhao Y."/>
            <person name="Zhang J."/>
            <person name="Li Y."/>
            <person name="Zhou W."/>
            <person name="Zhang B."/>
            <person name="Hu W."/>
            <person name="Eijk M."/>
            <person name="Tang J."/>
            <person name="Witsenboer H."/>
            <person name="Zhao S."/>
            <person name="Li Z."/>
            <person name="Zhang A."/>
            <person name="Wang D."/>
            <person name="Liang C."/>
        </authorList>
    </citation>
    <scope>NUCLEOTIDE SEQUENCE [LARGE SCALE GENOMIC DNA]</scope>
    <source>
        <strain evidence="6">cv. G1812</strain>
    </source>
</reference>
<accession>A0A8R7U8T7</accession>
<reference evidence="6" key="3">
    <citation type="submission" date="2022-06" db="UniProtKB">
        <authorList>
            <consortium name="EnsemblPlants"/>
        </authorList>
    </citation>
    <scope>IDENTIFICATION</scope>
</reference>
<keyword evidence="5" id="KW-1133">Transmembrane helix</keyword>
<keyword evidence="3" id="KW-0067">ATP-binding</keyword>